<protein>
    <submittedName>
        <fullName evidence="2">Cytochrome c biogenesis protein transmembrane region</fullName>
    </submittedName>
</protein>
<feature type="transmembrane region" description="Helical" evidence="1">
    <location>
        <begin position="202"/>
        <end position="222"/>
    </location>
</feature>
<feature type="transmembrane region" description="Helical" evidence="1">
    <location>
        <begin position="125"/>
        <end position="153"/>
    </location>
</feature>
<keyword evidence="1" id="KW-1133">Transmembrane helix</keyword>
<feature type="transmembrane region" description="Helical" evidence="1">
    <location>
        <begin position="85"/>
        <end position="105"/>
    </location>
</feature>
<dbReference type="AlphaFoldDB" id="D8J864"/>
<dbReference type="GeneID" id="9418585"/>
<reference evidence="2 4" key="1">
    <citation type="journal article" date="2010" name="J. Bacteriol.">
        <title>Complete genome sequence of Halalkalicoccus jeotgali B3(T), an extremely halophilic archaeon.</title>
        <authorList>
            <person name="Roh S.W."/>
            <person name="Nam Y.D."/>
            <person name="Nam S.H."/>
            <person name="Choi S.H."/>
            <person name="Park H.S."/>
            <person name="Bae J.W."/>
        </authorList>
    </citation>
    <scope>NUCLEOTIDE SEQUENCE [LARGE SCALE GENOMIC DNA]</scope>
    <source>
        <strain evidence="2">B3</strain>
        <strain evidence="4">DSM 18796 / CECT 7217 / JCM 14584 / KCTC 4019 / B3</strain>
    </source>
</reference>
<dbReference type="PANTHER" id="PTHR31272">
    <property type="entry name" value="CYTOCHROME C-TYPE BIOGENESIS PROTEIN HI_1454-RELATED"/>
    <property type="match status" value="1"/>
</dbReference>
<dbReference type="PANTHER" id="PTHR31272:SF9">
    <property type="entry name" value="BLL1027 PROTEIN"/>
    <property type="match status" value="1"/>
</dbReference>
<feature type="transmembrane region" description="Helical" evidence="1">
    <location>
        <begin position="12"/>
        <end position="36"/>
    </location>
</feature>
<keyword evidence="5" id="KW-1185">Reference proteome</keyword>
<dbReference type="OrthoDB" id="205803at2157"/>
<dbReference type="Proteomes" id="UP000000390">
    <property type="component" value="Chromosome"/>
</dbReference>
<evidence type="ECO:0000313" key="5">
    <source>
        <dbReference type="Proteomes" id="UP000011645"/>
    </source>
</evidence>
<reference evidence="3 5" key="2">
    <citation type="journal article" date="2014" name="PLoS Genet.">
        <title>Phylogenetically driven sequencing of extremely halophilic archaea reveals strategies for static and dynamic osmo-response.</title>
        <authorList>
            <person name="Becker E.A."/>
            <person name="Seitzer P.M."/>
            <person name="Tritt A."/>
            <person name="Larsen D."/>
            <person name="Krusor M."/>
            <person name="Yao A.I."/>
            <person name="Wu D."/>
            <person name="Madern D."/>
            <person name="Eisen J.A."/>
            <person name="Darling A.E."/>
            <person name="Facciotti M.T."/>
        </authorList>
    </citation>
    <scope>NUCLEOTIDE SEQUENCE [LARGE SCALE GENOMIC DNA]</scope>
    <source>
        <strain evidence="3">B3</strain>
        <strain evidence="5">DSM 18796 / CECT 7217 / JCM 14584 / KCTC 4019 / B3</strain>
    </source>
</reference>
<dbReference type="PATRIC" id="fig|795797.18.peg.791"/>
<dbReference type="eggNOG" id="arCOG04522">
    <property type="taxonomic scope" value="Archaea"/>
</dbReference>
<proteinExistence type="predicted"/>
<dbReference type="InterPro" id="IPR051790">
    <property type="entry name" value="Cytochrome_c-biogenesis_DsbD"/>
</dbReference>
<dbReference type="Proteomes" id="UP000011645">
    <property type="component" value="Unassembled WGS sequence"/>
</dbReference>
<sequence length="225" mass="22406">MADLELLGTMGFAFGAGVATFFSPCAYPLLPGYVGYYVSRAEAGDRRPVGGALLRGLAAGAGVLAVFAALAALAVGVGQAGFERLVALEPVIGAALVVVGLFVVLDRGPSLRVALPARRTDVAGFVLFGAVYALAAAGCVVPVVLGVFLGAIARPPTEAALVVGAYAGGVSLLMVATTVATGVGVALGTSRFVGYGGRLRRLAGAVMILAGLGQLYLSVVVLDVL</sequence>
<organism evidence="2 4">
    <name type="scientific">Halalkalicoccus jeotgali (strain DSM 18796 / CECT 7217 / JCM 14584 / KCTC 4019 / B3)</name>
    <dbReference type="NCBI Taxonomy" id="795797"/>
    <lineage>
        <taxon>Archaea</taxon>
        <taxon>Methanobacteriati</taxon>
        <taxon>Methanobacteriota</taxon>
        <taxon>Stenosarchaea group</taxon>
        <taxon>Halobacteria</taxon>
        <taxon>Halobacteriales</taxon>
        <taxon>Halococcaceae</taxon>
        <taxon>Halalkalicoccus</taxon>
    </lineage>
</organism>
<name>D8J864_HALJB</name>
<keyword evidence="1" id="KW-0472">Membrane</keyword>
<evidence type="ECO:0000313" key="3">
    <source>
        <dbReference type="EMBL" id="ELY34641.1"/>
    </source>
</evidence>
<keyword evidence="1 2" id="KW-0812">Transmembrane</keyword>
<dbReference type="EMBL" id="CP002062">
    <property type="protein sequence ID" value="ADJ14177.1"/>
    <property type="molecule type" value="Genomic_DNA"/>
</dbReference>
<evidence type="ECO:0000256" key="1">
    <source>
        <dbReference type="SAM" id="Phobius"/>
    </source>
</evidence>
<dbReference type="RefSeq" id="WP_008417843.1">
    <property type="nucleotide sequence ID" value="NC_014297.1"/>
</dbReference>
<dbReference type="HOGENOM" id="CLU_1048085_0_0_2"/>
<gene>
    <name evidence="2" type="ordered locus">HacjB3_03930</name>
    <name evidence="3" type="ORF">C497_15363</name>
</gene>
<evidence type="ECO:0000313" key="4">
    <source>
        <dbReference type="Proteomes" id="UP000000390"/>
    </source>
</evidence>
<dbReference type="KEGG" id="hje:HacjB3_03930"/>
<accession>D8J864</accession>
<feature type="transmembrane region" description="Helical" evidence="1">
    <location>
        <begin position="57"/>
        <end position="79"/>
    </location>
</feature>
<dbReference type="STRING" id="795797.HacjB3_03930"/>
<dbReference type="EMBL" id="AOHV01000040">
    <property type="protein sequence ID" value="ELY34641.1"/>
    <property type="molecule type" value="Genomic_DNA"/>
</dbReference>
<evidence type="ECO:0000313" key="2">
    <source>
        <dbReference type="EMBL" id="ADJ14177.1"/>
    </source>
</evidence>
<feature type="transmembrane region" description="Helical" evidence="1">
    <location>
        <begin position="165"/>
        <end position="190"/>
    </location>
</feature>